<feature type="domain" description="Reverse transcriptase" evidence="1">
    <location>
        <begin position="100"/>
        <end position="353"/>
    </location>
</feature>
<keyword evidence="2" id="KW-0934">Plastid</keyword>
<dbReference type="InterPro" id="IPR000477">
    <property type="entry name" value="RT_dom"/>
</dbReference>
<keyword evidence="2" id="KW-0150">Chloroplast</keyword>
<dbReference type="Pfam" id="PF08388">
    <property type="entry name" value="GIIM"/>
    <property type="match status" value="1"/>
</dbReference>
<geneLocation type="chloroplast" evidence="2"/>
<dbReference type="InterPro" id="IPR013597">
    <property type="entry name" value="Mat_intron_G2"/>
</dbReference>
<dbReference type="InterPro" id="IPR002711">
    <property type="entry name" value="HNH"/>
</dbReference>
<dbReference type="InterPro" id="IPR043502">
    <property type="entry name" value="DNA/RNA_pol_sf"/>
</dbReference>
<dbReference type="PROSITE" id="PS50878">
    <property type="entry name" value="RT_POL"/>
    <property type="match status" value="1"/>
</dbReference>
<dbReference type="CDD" id="cd00085">
    <property type="entry name" value="HNHc"/>
    <property type="match status" value="1"/>
</dbReference>
<dbReference type="AlphaFoldDB" id="A0A2U8GHT0"/>
<name>A0A2U8GHT0_9CHLO</name>
<evidence type="ECO:0000259" key="1">
    <source>
        <dbReference type="PROSITE" id="PS50878"/>
    </source>
</evidence>
<dbReference type="InterPro" id="IPR003615">
    <property type="entry name" value="HNH_nuc"/>
</dbReference>
<evidence type="ECO:0000313" key="2">
    <source>
        <dbReference type="EMBL" id="AWI68216.1"/>
    </source>
</evidence>
<dbReference type="PANTHER" id="PTHR34047:SF10">
    <property type="entry name" value="GROUP II INTRON-ASSOCIATED OPEN READING FRAME"/>
    <property type="match status" value="1"/>
</dbReference>
<dbReference type="CDD" id="cd01651">
    <property type="entry name" value="RT_G2_intron"/>
    <property type="match status" value="1"/>
</dbReference>
<proteinExistence type="predicted"/>
<dbReference type="NCBIfam" id="TIGR04416">
    <property type="entry name" value="group_II_RT_mat"/>
    <property type="match status" value="1"/>
</dbReference>
<dbReference type="GO" id="GO:0004519">
    <property type="term" value="F:endonuclease activity"/>
    <property type="evidence" value="ECO:0007669"/>
    <property type="project" value="InterPro"/>
</dbReference>
<dbReference type="SUPFAM" id="SSF56672">
    <property type="entry name" value="DNA/RNA polymerases"/>
    <property type="match status" value="1"/>
</dbReference>
<dbReference type="InterPro" id="IPR030931">
    <property type="entry name" value="Group_II_RT_mat"/>
</dbReference>
<dbReference type="Pfam" id="PF01844">
    <property type="entry name" value="HNH"/>
    <property type="match status" value="1"/>
</dbReference>
<dbReference type="Gene3D" id="1.10.30.50">
    <property type="match status" value="1"/>
</dbReference>
<dbReference type="SMART" id="SM00507">
    <property type="entry name" value="HNHc"/>
    <property type="match status" value="1"/>
</dbReference>
<dbReference type="EMBL" id="MF276978">
    <property type="protein sequence ID" value="AWI68216.1"/>
    <property type="molecule type" value="Genomic_DNA"/>
</dbReference>
<reference evidence="2" key="1">
    <citation type="journal article" date="2018" name="Am. J. Bot.">
        <title>Organellar phylogenomics inform systematics in the green algal family Hydrodictyaceae (Chlorophyceae) and provide clues to the complex evolutionary history of plastid genomes in the green algal tree of life.</title>
        <authorList>
            <person name="McManus H.A."/>
            <person name="Fucikova K."/>
            <person name="Lewis P.O."/>
            <person name="Lewis L.A."/>
            <person name="Karol K.G."/>
        </authorList>
    </citation>
    <scope>NUCLEOTIDE SEQUENCE</scope>
</reference>
<sequence length="592" mass="67881">MLTSRMAREDRYYLNPMSNSITWNDIDWTKVQNFVRQIQYRIYKAAREGDKARVHGLQKFLINSKAARLSSVRQVTTLNKGRKTAGVDKVIVTTPQAKLTLAKNLKLDGRAQPIRRVWIPKPGKVEKRPLGIPVIEDRARQALAKLALEPEWEAVFEPNSYGFRPGRGALDAIEAIFLNLHSNTPKWVYDADIRKCFDLIDHDALLEKLDTFPQMKRQIRSWLKCGVMEGYANSREDKEILKVEAGTPQGGIISPLLANIALHGMENHLLEFVASLPMKPHTGANRGKATKKKALGIIRYADDFVLIHRNKEILDLCITETHKWLGNVGLTISEEKSRTRDIRGGFDFLGFQIVQVMKKKVGKYKVKIHPSASSQKKFLAKIQKILKASKSVSSYDLITTLRPIIIGWANYFKYSECKKDFHKLTNSIFQKLRAWVFRRDTRNGRRVVKERYFPSGNTYQFDGSKHRDNWILVGSKKLKGGKVITNHLPHIVWVKSRKHVKVLGDASPYSGDIYWALRSVKHSPYPLRVRTLLIRQKQACPICKEKFTNFDSANWEVDHIIPKSQGGKDIYSNLQLLHKTCHLAKTHSEETK</sequence>
<dbReference type="InterPro" id="IPR025960">
    <property type="entry name" value="RVT_N"/>
</dbReference>
<dbReference type="GO" id="GO:0008270">
    <property type="term" value="F:zinc ion binding"/>
    <property type="evidence" value="ECO:0007669"/>
    <property type="project" value="InterPro"/>
</dbReference>
<dbReference type="PANTHER" id="PTHR34047">
    <property type="entry name" value="NUCLEAR INTRON MATURASE 1, MITOCHONDRIAL-RELATED"/>
    <property type="match status" value="1"/>
</dbReference>
<dbReference type="Pfam" id="PF00078">
    <property type="entry name" value="RVT_1"/>
    <property type="match status" value="1"/>
</dbReference>
<dbReference type="Pfam" id="PF13655">
    <property type="entry name" value="RVT_N"/>
    <property type="match status" value="1"/>
</dbReference>
<accession>A0A2U8GHT0</accession>
<dbReference type="InterPro" id="IPR051083">
    <property type="entry name" value="GrpII_Intron_Splice-Mob/Def"/>
</dbReference>
<protein>
    <recommendedName>
        <fullName evidence="1">Reverse transcriptase domain-containing protein</fullName>
    </recommendedName>
</protein>
<organism evidence="2">
    <name type="scientific">Pediastrum angulosum</name>
    <dbReference type="NCBI Taxonomy" id="271408"/>
    <lineage>
        <taxon>Eukaryota</taxon>
        <taxon>Viridiplantae</taxon>
        <taxon>Chlorophyta</taxon>
        <taxon>core chlorophytes</taxon>
        <taxon>Chlorophyceae</taxon>
        <taxon>CS clade</taxon>
        <taxon>Sphaeropleales</taxon>
        <taxon>Hydrodictyaceae</taxon>
        <taxon>Pediastrum</taxon>
    </lineage>
</organism>
<dbReference type="GO" id="GO:0003676">
    <property type="term" value="F:nucleic acid binding"/>
    <property type="evidence" value="ECO:0007669"/>
    <property type="project" value="InterPro"/>
</dbReference>